<comment type="caution">
    <text evidence="10">Lacks conserved residue(s) required for the propagation of feature annotation.</text>
</comment>
<dbReference type="PATRIC" id="fig|1618336.3.peg.412"/>
<keyword evidence="9 10" id="KW-0472">Membrane</keyword>
<evidence type="ECO:0000256" key="4">
    <source>
        <dbReference type="ARBA" id="ARBA00022692"/>
    </source>
</evidence>
<dbReference type="GO" id="GO:0006171">
    <property type="term" value="P:cAMP biosynthetic process"/>
    <property type="evidence" value="ECO:0007669"/>
    <property type="project" value="InterPro"/>
</dbReference>
<comment type="subunit">
    <text evidence="10">Probably a homodimer.</text>
</comment>
<dbReference type="PIRSF" id="PIRSF004793">
    <property type="entry name" value="UCP004793"/>
    <property type="match status" value="1"/>
</dbReference>
<dbReference type="PANTHER" id="PTHR34185:SF1">
    <property type="entry name" value="DIADENYLATE CYCLASE"/>
    <property type="match status" value="1"/>
</dbReference>
<sequence length="283" mass="31303">MNSTEIGTQAFQKVLGASDKAHYFLNQFNLKNQPFEILDIILVAILIYWVYLILRETRAMRILYGIIVLVVIMVLGRLLQLQALNFILTYVLAALVVAIPVVFQPELRAALEKLGRTKFVGEFGGMKKDKLQEIVTEILSALDYFSENKRGAIIVLTRQTGLRDVILTGVRLDADISKQLLITIFSPKTPLHDGAVIISGDKIVAANCWLPLTEQEFKYDLGTRHRAASGITTDTDAIVLVVSEETGKISLAIGGNLTTDLKTGQLKDLLTKILQHKIEGVAS</sequence>
<organism evidence="12 13">
    <name type="scientific">Berkelbacteria bacterium GW2011_GWB1_38_5</name>
    <dbReference type="NCBI Taxonomy" id="1618336"/>
    <lineage>
        <taxon>Bacteria</taxon>
        <taxon>Candidatus Berkelbacteria</taxon>
    </lineage>
</organism>
<accession>A0A0G0K4P1</accession>
<evidence type="ECO:0000256" key="10">
    <source>
        <dbReference type="HAMAP-Rule" id="MF_01499"/>
    </source>
</evidence>
<evidence type="ECO:0000256" key="2">
    <source>
        <dbReference type="ARBA" id="ARBA00022475"/>
    </source>
</evidence>
<dbReference type="FunFam" id="3.40.1700.10:FF:000002">
    <property type="entry name" value="Diadenylate cyclase"/>
    <property type="match status" value="1"/>
</dbReference>
<keyword evidence="4 10" id="KW-0812">Transmembrane</keyword>
<evidence type="ECO:0000259" key="11">
    <source>
        <dbReference type="PROSITE" id="PS51794"/>
    </source>
</evidence>
<keyword evidence="3 10" id="KW-0808">Transferase</keyword>
<dbReference type="GO" id="GO:0004016">
    <property type="term" value="F:adenylate cyclase activity"/>
    <property type="evidence" value="ECO:0007669"/>
    <property type="project" value="UniProtKB-UniRule"/>
</dbReference>
<dbReference type="EC" id="2.7.7.85" evidence="10"/>
<keyword evidence="7 10" id="KW-0067">ATP-binding</keyword>
<keyword evidence="5 10" id="KW-0548">Nucleotidyltransferase</keyword>
<dbReference type="Proteomes" id="UP000034498">
    <property type="component" value="Unassembled WGS sequence"/>
</dbReference>
<dbReference type="AlphaFoldDB" id="A0A0G0K4P1"/>
<gene>
    <name evidence="10" type="primary">dacA</name>
    <name evidence="12" type="ORF">US94_C0026G0009</name>
</gene>
<dbReference type="HAMAP" id="MF_01499">
    <property type="entry name" value="DacA"/>
    <property type="match status" value="1"/>
</dbReference>
<dbReference type="InterPro" id="IPR014046">
    <property type="entry name" value="C-di-AMP_synthase"/>
</dbReference>
<dbReference type="InterPro" id="IPR034701">
    <property type="entry name" value="CdaA"/>
</dbReference>
<evidence type="ECO:0000256" key="6">
    <source>
        <dbReference type="ARBA" id="ARBA00022741"/>
    </source>
</evidence>
<comment type="caution">
    <text evidence="12">The sequence shown here is derived from an EMBL/GenBank/DDBJ whole genome shotgun (WGS) entry which is preliminary data.</text>
</comment>
<dbReference type="InterPro" id="IPR003390">
    <property type="entry name" value="DNA_integrity_scan_DisA_N"/>
</dbReference>
<comment type="function">
    <text evidence="10">Catalyzes the condensation of 2 ATP molecules into cyclic di-AMP (c-di-AMP), a second messenger used to regulate differing processes in different bacteria.</text>
</comment>
<feature type="transmembrane region" description="Helical" evidence="10">
    <location>
        <begin position="85"/>
        <end position="103"/>
    </location>
</feature>
<dbReference type="InterPro" id="IPR036888">
    <property type="entry name" value="DNA_integrity_DisA_N_sf"/>
</dbReference>
<keyword evidence="8 10" id="KW-1133">Transmembrane helix</keyword>
<evidence type="ECO:0000313" key="13">
    <source>
        <dbReference type="Proteomes" id="UP000034498"/>
    </source>
</evidence>
<evidence type="ECO:0000256" key="9">
    <source>
        <dbReference type="ARBA" id="ARBA00023136"/>
    </source>
</evidence>
<dbReference type="PANTHER" id="PTHR34185">
    <property type="entry name" value="DIADENYLATE CYCLASE"/>
    <property type="match status" value="1"/>
</dbReference>
<keyword evidence="2 10" id="KW-1003">Cell membrane</keyword>
<dbReference type="InterPro" id="IPR045585">
    <property type="entry name" value="CdaA_N"/>
</dbReference>
<protein>
    <recommendedName>
        <fullName evidence="10">Diadenylate cyclase</fullName>
        <shortName evidence="10">DAC</shortName>
        <ecNumber evidence="10">2.7.7.85</ecNumber>
    </recommendedName>
    <alternativeName>
        <fullName evidence="10">Cyclic-di-AMP synthase</fullName>
        <shortName evidence="10">c-di-AMP synthase</shortName>
    </alternativeName>
</protein>
<dbReference type="Pfam" id="PF02457">
    <property type="entry name" value="DAC"/>
    <property type="match status" value="1"/>
</dbReference>
<proteinExistence type="inferred from homology"/>
<keyword evidence="6 10" id="KW-0547">Nucleotide-binding</keyword>
<evidence type="ECO:0000256" key="5">
    <source>
        <dbReference type="ARBA" id="ARBA00022695"/>
    </source>
</evidence>
<name>A0A0G0K4P1_9BACT</name>
<evidence type="ECO:0000256" key="8">
    <source>
        <dbReference type="ARBA" id="ARBA00022989"/>
    </source>
</evidence>
<dbReference type="InterPro" id="IPR050338">
    <property type="entry name" value="DisA"/>
</dbReference>
<evidence type="ECO:0000313" key="12">
    <source>
        <dbReference type="EMBL" id="KKQ73762.1"/>
    </source>
</evidence>
<dbReference type="STRING" id="1618336.US94_C0026G0009"/>
<evidence type="ECO:0000256" key="7">
    <source>
        <dbReference type="ARBA" id="ARBA00022840"/>
    </source>
</evidence>
<reference evidence="12 13" key="1">
    <citation type="journal article" date="2015" name="Nature">
        <title>rRNA introns, odd ribosomes, and small enigmatic genomes across a large radiation of phyla.</title>
        <authorList>
            <person name="Brown C.T."/>
            <person name="Hug L.A."/>
            <person name="Thomas B.C."/>
            <person name="Sharon I."/>
            <person name="Castelle C.J."/>
            <person name="Singh A."/>
            <person name="Wilkins M.J."/>
            <person name="Williams K.H."/>
            <person name="Banfield J.F."/>
        </authorList>
    </citation>
    <scope>NUCLEOTIDE SEQUENCE [LARGE SCALE GENOMIC DNA]</scope>
</reference>
<dbReference type="SUPFAM" id="SSF143597">
    <property type="entry name" value="YojJ-like"/>
    <property type="match status" value="1"/>
</dbReference>
<dbReference type="Gene3D" id="3.40.1700.10">
    <property type="entry name" value="DNA integrity scanning protein, DisA, N-terminal domain"/>
    <property type="match status" value="1"/>
</dbReference>
<dbReference type="Pfam" id="PF19293">
    <property type="entry name" value="CdaA_N"/>
    <property type="match status" value="1"/>
</dbReference>
<feature type="transmembrane region" description="Helical" evidence="10">
    <location>
        <begin position="37"/>
        <end position="54"/>
    </location>
</feature>
<comment type="similarity">
    <text evidence="10">Belongs to the adenylate cyclase family. DacA/CdaA subfamily.</text>
</comment>
<feature type="domain" description="DAC" evidence="11">
    <location>
        <begin position="104"/>
        <end position="263"/>
    </location>
</feature>
<dbReference type="PROSITE" id="PS51794">
    <property type="entry name" value="DAC"/>
    <property type="match status" value="1"/>
</dbReference>
<feature type="transmembrane region" description="Helical" evidence="10">
    <location>
        <begin position="61"/>
        <end position="79"/>
    </location>
</feature>
<evidence type="ECO:0000256" key="3">
    <source>
        <dbReference type="ARBA" id="ARBA00022679"/>
    </source>
</evidence>
<dbReference type="NCBIfam" id="TIGR00159">
    <property type="entry name" value="diadenylate cyclase CdaA"/>
    <property type="match status" value="1"/>
</dbReference>
<dbReference type="GO" id="GO:0106408">
    <property type="term" value="F:diadenylate cyclase activity"/>
    <property type="evidence" value="ECO:0007669"/>
    <property type="project" value="UniProtKB-EC"/>
</dbReference>
<comment type="catalytic activity">
    <reaction evidence="1 10">
        <text>2 ATP = 3',3'-c-di-AMP + 2 diphosphate</text>
        <dbReference type="Rhea" id="RHEA:35655"/>
        <dbReference type="ChEBI" id="CHEBI:30616"/>
        <dbReference type="ChEBI" id="CHEBI:33019"/>
        <dbReference type="ChEBI" id="CHEBI:71500"/>
        <dbReference type="EC" id="2.7.7.85"/>
    </reaction>
</comment>
<dbReference type="EMBL" id="LBUX01000026">
    <property type="protein sequence ID" value="KKQ73762.1"/>
    <property type="molecule type" value="Genomic_DNA"/>
</dbReference>
<dbReference type="GO" id="GO:0005524">
    <property type="term" value="F:ATP binding"/>
    <property type="evidence" value="ECO:0007669"/>
    <property type="project" value="UniProtKB-UniRule"/>
</dbReference>
<evidence type="ECO:0000256" key="1">
    <source>
        <dbReference type="ARBA" id="ARBA00000877"/>
    </source>
</evidence>